<sequence length="69" mass="7817">MNSEPVTSLYLSFNQIKYILDVMWGTDPVTAKLFANSHGVDDTELERYLSSRLTDGDITKVDYTILGEK</sequence>
<dbReference type="GeneID" id="3260419"/>
<dbReference type="KEGG" id="vg:3260419"/>
<protein>
    <submittedName>
        <fullName evidence="1">Hypothetical-Protein / belonging to T4-LIKE GC: 750</fullName>
    </submittedName>
</protein>
<organism evidence="1 3">
    <name type="scientific">Synechococcus phage S-PM2</name>
    <dbReference type="NCBI Taxonomy" id="238854"/>
    <lineage>
        <taxon>Viruses</taxon>
        <taxon>Duplodnaviria</taxon>
        <taxon>Heunggongvirae</taxon>
        <taxon>Uroviricota</taxon>
        <taxon>Caudoviricetes</taxon>
        <taxon>Pantevenvirales</taxon>
        <taxon>Kyanoviridae</taxon>
        <taxon>Nodensvirus</taxon>
        <taxon>Nodensvirus spm2</taxon>
    </lineage>
</organism>
<reference evidence="1 3" key="1">
    <citation type="journal article" date="2004" name="Proc. Natl. Acad. Sci. U.S.A.">
        <title>Genetic organization of the psbAD region in phages infecting marine Synechococcus strains.</title>
        <authorList>
            <person name="Millard A."/>
            <person name="Clokie M.R."/>
            <person name="Shub D.A."/>
            <person name="Mann N.H."/>
        </authorList>
    </citation>
    <scope>NUCLEOTIDE SEQUENCE [LARGE SCALE GENOMIC DNA]</scope>
</reference>
<dbReference type="EMBL" id="AJ630128">
    <property type="protein sequence ID" value="CAF34067.1"/>
    <property type="molecule type" value="Genomic_DNA"/>
</dbReference>
<evidence type="ECO:0000313" key="2">
    <source>
        <dbReference type="EMBL" id="CFW42136.1"/>
    </source>
</evidence>
<proteinExistence type="predicted"/>
<gene>
    <name evidence="2" type="ORF">S-PM2d003</name>
    <name evidence="1" type="ORF">S-PM2p003</name>
</gene>
<dbReference type="Proteomes" id="UP000246186">
    <property type="component" value="Genome"/>
</dbReference>
<organismHost>
    <name type="scientific">Synechococcus</name>
    <dbReference type="NCBI Taxonomy" id="1129"/>
</organismHost>
<reference evidence="1 3" key="2">
    <citation type="journal article" date="2005" name="J. Bacteriol.">
        <title>The genome of S-PM2, a 'photosynthetic' T4-type bacteriophage that infects marine Synechococcus strains.</title>
        <authorList>
            <person name="Mann N.H."/>
            <person name="Clokie M.R."/>
            <person name="Millard A."/>
            <person name="Cook A."/>
            <person name="Wilson W.H."/>
            <person name="Wheatley P.J."/>
            <person name="Letarov A."/>
            <person name="Krisch H.M."/>
        </authorList>
    </citation>
    <scope>NUCLEOTIDE SEQUENCE</scope>
</reference>
<name>Q5GQR7_BPSYP</name>
<evidence type="ECO:0000313" key="4">
    <source>
        <dbReference type="Proteomes" id="UP000246186"/>
    </source>
</evidence>
<keyword evidence="3" id="KW-1185">Reference proteome</keyword>
<dbReference type="EMBL" id="LN828717">
    <property type="protein sequence ID" value="CFW42136.1"/>
    <property type="molecule type" value="Genomic_DNA"/>
</dbReference>
<reference evidence="2" key="4">
    <citation type="submission" date="2015-02" db="EMBL/GenBank/DDBJ databases">
        <authorList>
            <person name="Chooi Y.-H."/>
        </authorList>
    </citation>
    <scope>NUCLEOTIDE SEQUENCE</scope>
</reference>
<evidence type="ECO:0000313" key="1">
    <source>
        <dbReference type="EMBL" id="CAF34067.1"/>
    </source>
</evidence>
<evidence type="ECO:0000313" key="3">
    <source>
        <dbReference type="Proteomes" id="UP000000994"/>
    </source>
</evidence>
<reference evidence="2 4" key="3">
    <citation type="journal article" date="2015" name="PLoS ONE">
        <title>Spontaneous Deletion of an "ORFanage" Region Facilitates Host Adaptation in a "Photosynthetic" Cyanophage.</title>
        <authorList>
            <person name="Puxty R.J."/>
            <person name="Perez-Sepulveda B."/>
            <person name="Rihtman B."/>
            <person name="Evans D.J."/>
            <person name="Millard A.D."/>
            <person name="Scanlan D.J."/>
        </authorList>
    </citation>
    <scope>NUCLEOTIDE SEQUENCE [LARGE SCALE GENOMIC DNA]</scope>
</reference>
<dbReference type="Proteomes" id="UP000000994">
    <property type="component" value="Segment"/>
</dbReference>
<accession>Q5GQR7</accession>
<dbReference type="RefSeq" id="YP_195037.1">
    <property type="nucleotide sequence ID" value="NC_006820.1"/>
</dbReference>